<dbReference type="InterPro" id="IPR004964">
    <property type="entry name" value="PhzA_PhzB"/>
</dbReference>
<dbReference type="InterPro" id="IPR032710">
    <property type="entry name" value="NTF2-like_dom_sf"/>
</dbReference>
<comment type="caution">
    <text evidence="3">The sequence shown here is derived from an EMBL/GenBank/DDBJ whole genome shotgun (WGS) entry which is preliminary data.</text>
</comment>
<dbReference type="Proteomes" id="UP001500879">
    <property type="component" value="Unassembled WGS sequence"/>
</dbReference>
<dbReference type="EMBL" id="BAAABX010000047">
    <property type="protein sequence ID" value="GAA0415092.1"/>
    <property type="molecule type" value="Genomic_DNA"/>
</dbReference>
<reference evidence="3 4" key="1">
    <citation type="journal article" date="2019" name="Int. J. Syst. Evol. Microbiol.">
        <title>The Global Catalogue of Microorganisms (GCM) 10K type strain sequencing project: providing services to taxonomists for standard genome sequencing and annotation.</title>
        <authorList>
            <consortium name="The Broad Institute Genomics Platform"/>
            <consortium name="The Broad Institute Genome Sequencing Center for Infectious Disease"/>
            <person name="Wu L."/>
            <person name="Ma J."/>
        </authorList>
    </citation>
    <scope>NUCLEOTIDE SEQUENCE [LARGE SCALE GENOMIC DNA]</scope>
    <source>
        <strain evidence="3 4">JCM 4788</strain>
    </source>
</reference>
<dbReference type="Gene3D" id="3.10.450.50">
    <property type="match status" value="1"/>
</dbReference>
<comment type="similarity">
    <text evidence="1">Belongs to the PhzA/PhzB family.</text>
</comment>
<evidence type="ECO:0000313" key="3">
    <source>
        <dbReference type="EMBL" id="GAA0415092.1"/>
    </source>
</evidence>
<dbReference type="SUPFAM" id="SSF54427">
    <property type="entry name" value="NTF2-like"/>
    <property type="match status" value="1"/>
</dbReference>
<gene>
    <name evidence="3" type="primary">phzB_4</name>
    <name evidence="3" type="ORF">GCM10010357_40480</name>
</gene>
<name>A0ABN0YWA4_9ACTN</name>
<accession>A0ABN0YWA4</accession>
<evidence type="ECO:0000313" key="4">
    <source>
        <dbReference type="Proteomes" id="UP001500879"/>
    </source>
</evidence>
<protein>
    <submittedName>
        <fullName evidence="3">Phenazine biosynthesis protein PhzB</fullName>
    </submittedName>
</protein>
<evidence type="ECO:0000256" key="2">
    <source>
        <dbReference type="ARBA" id="ARBA00023194"/>
    </source>
</evidence>
<dbReference type="Pfam" id="PF03284">
    <property type="entry name" value="PHZA_PHZB"/>
    <property type="match status" value="1"/>
</dbReference>
<sequence length="162" mass="18743">MSDSVQSQGFTDNAELRRINRATVEKYMNTKGQDRLKRHELFTEDGSGGLWTTDTGAPIAINGRDRLAEHAVWSLQCFPDWEWYNIKISGTDDPNFFWVECDGHGKIRFAGYPEGYYENHFLHSFELENGKIKQNREFMNPFEQLRALGIPVPEIKREGIPT</sequence>
<keyword evidence="2" id="KW-0045">Antibiotic biosynthesis</keyword>
<keyword evidence="4" id="KW-1185">Reference proteome</keyword>
<organism evidence="3 4">
    <name type="scientific">Streptomyces luteireticuli</name>
    <dbReference type="NCBI Taxonomy" id="173858"/>
    <lineage>
        <taxon>Bacteria</taxon>
        <taxon>Bacillati</taxon>
        <taxon>Actinomycetota</taxon>
        <taxon>Actinomycetes</taxon>
        <taxon>Kitasatosporales</taxon>
        <taxon>Streptomycetaceae</taxon>
        <taxon>Streptomyces</taxon>
    </lineage>
</organism>
<evidence type="ECO:0000256" key="1">
    <source>
        <dbReference type="ARBA" id="ARBA00009377"/>
    </source>
</evidence>
<dbReference type="RefSeq" id="WP_344026342.1">
    <property type="nucleotide sequence ID" value="NZ_BAAABX010000047.1"/>
</dbReference>
<proteinExistence type="inferred from homology"/>